<keyword evidence="6" id="KW-1185">Reference proteome</keyword>
<dbReference type="InterPro" id="IPR005000">
    <property type="entry name" value="Aldolase/citrate-lyase_domain"/>
</dbReference>
<dbReference type="SUPFAM" id="SSF51621">
    <property type="entry name" value="Phosphoenolpyruvate/pyruvate domain"/>
    <property type="match status" value="1"/>
</dbReference>
<protein>
    <submittedName>
        <fullName evidence="5">2-oxo-heptane-1,7-dioate aldolase</fullName>
    </submittedName>
</protein>
<dbReference type="PANTHER" id="PTHR30502">
    <property type="entry name" value="2-KETO-3-DEOXY-L-RHAMNONATE ALDOLASE"/>
    <property type="match status" value="1"/>
</dbReference>
<dbReference type="Gene3D" id="3.20.20.60">
    <property type="entry name" value="Phosphoenolpyruvate-binding domains"/>
    <property type="match status" value="1"/>
</dbReference>
<dbReference type="PANTHER" id="PTHR30502:SF0">
    <property type="entry name" value="PHOSPHOENOLPYRUVATE CARBOXYLASE FAMILY PROTEIN"/>
    <property type="match status" value="1"/>
</dbReference>
<feature type="domain" description="HpcH/HpaI aldolase/citrate lyase" evidence="4">
    <location>
        <begin position="21"/>
        <end position="224"/>
    </location>
</feature>
<name>A0A9N8HSC3_9STRA</name>
<dbReference type="GO" id="GO:0016832">
    <property type="term" value="F:aldehyde-lyase activity"/>
    <property type="evidence" value="ECO:0007669"/>
    <property type="project" value="TreeGrafter"/>
</dbReference>
<comment type="similarity">
    <text evidence="1">Belongs to the HpcH/HpaI aldolase family.</text>
</comment>
<dbReference type="Proteomes" id="UP001153069">
    <property type="component" value="Unassembled WGS sequence"/>
</dbReference>
<evidence type="ECO:0000256" key="1">
    <source>
        <dbReference type="ARBA" id="ARBA00005568"/>
    </source>
</evidence>
<dbReference type="InterPro" id="IPR040442">
    <property type="entry name" value="Pyrv_kinase-like_dom_sf"/>
</dbReference>
<dbReference type="InterPro" id="IPR050251">
    <property type="entry name" value="HpcH-HpaI_aldolase"/>
</dbReference>
<evidence type="ECO:0000313" key="5">
    <source>
        <dbReference type="EMBL" id="CAB9523512.1"/>
    </source>
</evidence>
<dbReference type="GO" id="GO:0005737">
    <property type="term" value="C:cytoplasm"/>
    <property type="evidence" value="ECO:0007669"/>
    <property type="project" value="TreeGrafter"/>
</dbReference>
<dbReference type="InterPro" id="IPR015813">
    <property type="entry name" value="Pyrv/PenolPyrv_kinase-like_dom"/>
</dbReference>
<evidence type="ECO:0000313" key="6">
    <source>
        <dbReference type="Proteomes" id="UP001153069"/>
    </source>
</evidence>
<evidence type="ECO:0000256" key="3">
    <source>
        <dbReference type="ARBA" id="ARBA00023239"/>
    </source>
</evidence>
<gene>
    <name evidence="5" type="ORF">SEMRO_1425_G271590.1</name>
</gene>
<keyword evidence="2" id="KW-0479">Metal-binding</keyword>
<evidence type="ECO:0000256" key="2">
    <source>
        <dbReference type="ARBA" id="ARBA00022723"/>
    </source>
</evidence>
<dbReference type="EMBL" id="CAICTM010001423">
    <property type="protein sequence ID" value="CAB9523512.1"/>
    <property type="molecule type" value="Genomic_DNA"/>
</dbReference>
<dbReference type="GO" id="GO:0046872">
    <property type="term" value="F:metal ion binding"/>
    <property type="evidence" value="ECO:0007669"/>
    <property type="project" value="UniProtKB-KW"/>
</dbReference>
<dbReference type="OrthoDB" id="1621678at2759"/>
<sequence length="277" mass="29684">MISLRQRLLQGGRSYGPLIMSDSRIIAELLAGVGYDHLLVDMEHSPTNPQSAQRLLQAMDAAAAFTAARTTPLVRLADNQDPASMKLVLDSMRLPGGVLVPMVEDAKTAERVVQSTRYPTQQSFPDHGGGIRGCAVPFVRASGYGMTHNNDEYLRQCREDLLVMVQVESPQGVDAIPEIAAVEGVDLIFLGPFDLSCSAGKMGQFQDSDIQQLIAQAEQAVVQSPSCLLGGFQTPGVELKDMFDEKGYSLVCGAVDLGLLRQAALADCAKGKTAMGE</sequence>
<accession>A0A9N8HSC3</accession>
<comment type="caution">
    <text evidence="5">The sequence shown here is derived from an EMBL/GenBank/DDBJ whole genome shotgun (WGS) entry which is preliminary data.</text>
</comment>
<evidence type="ECO:0000259" key="4">
    <source>
        <dbReference type="Pfam" id="PF03328"/>
    </source>
</evidence>
<organism evidence="5 6">
    <name type="scientific">Seminavis robusta</name>
    <dbReference type="NCBI Taxonomy" id="568900"/>
    <lineage>
        <taxon>Eukaryota</taxon>
        <taxon>Sar</taxon>
        <taxon>Stramenopiles</taxon>
        <taxon>Ochrophyta</taxon>
        <taxon>Bacillariophyta</taxon>
        <taxon>Bacillariophyceae</taxon>
        <taxon>Bacillariophycidae</taxon>
        <taxon>Naviculales</taxon>
        <taxon>Naviculaceae</taxon>
        <taxon>Seminavis</taxon>
    </lineage>
</organism>
<keyword evidence="3" id="KW-0456">Lyase</keyword>
<proteinExistence type="inferred from homology"/>
<dbReference type="Pfam" id="PF03328">
    <property type="entry name" value="HpcH_HpaI"/>
    <property type="match status" value="1"/>
</dbReference>
<reference evidence="5" key="1">
    <citation type="submission" date="2020-06" db="EMBL/GenBank/DDBJ databases">
        <authorList>
            <consortium name="Plant Systems Biology data submission"/>
        </authorList>
    </citation>
    <scope>NUCLEOTIDE SEQUENCE</scope>
    <source>
        <strain evidence="5">D6</strain>
    </source>
</reference>
<dbReference type="AlphaFoldDB" id="A0A9N8HSC3"/>